<sequence>MVSAEAAGEGALRVRVVRDGQVLADSTRPLLVHEDGLPVRYYLPPEDVRLDLLSPSDTRTTCPYKGVAAYWSLPDAPDIAWAYHEPLAAVTLIKDHLCFIGTESDSEPGEALAVN</sequence>
<comment type="caution">
    <text evidence="2">The sequence shown here is derived from an EMBL/GenBank/DDBJ whole genome shotgun (WGS) entry which is preliminary data.</text>
</comment>
<organism evidence="2 3">
    <name type="scientific">Streptomyces noboritoensis</name>
    <dbReference type="NCBI Taxonomy" id="67337"/>
    <lineage>
        <taxon>Bacteria</taxon>
        <taxon>Bacillati</taxon>
        <taxon>Actinomycetota</taxon>
        <taxon>Actinomycetes</taxon>
        <taxon>Kitasatosporales</taxon>
        <taxon>Streptomycetaceae</taxon>
        <taxon>Streptomyces</taxon>
    </lineage>
</organism>
<keyword evidence="3" id="KW-1185">Reference proteome</keyword>
<dbReference type="Pfam" id="PF04248">
    <property type="entry name" value="NTP_transf_9"/>
    <property type="match status" value="1"/>
</dbReference>
<evidence type="ECO:0000313" key="3">
    <source>
        <dbReference type="Proteomes" id="UP001589887"/>
    </source>
</evidence>
<dbReference type="Gene3D" id="2.170.150.40">
    <property type="entry name" value="Domain of unknown function (DUF427)"/>
    <property type="match status" value="1"/>
</dbReference>
<gene>
    <name evidence="2" type="ORF">ACFH04_20015</name>
</gene>
<reference evidence="2 3" key="1">
    <citation type="submission" date="2024-09" db="EMBL/GenBank/DDBJ databases">
        <authorList>
            <person name="Sun Q."/>
            <person name="Mori K."/>
        </authorList>
    </citation>
    <scope>NUCLEOTIDE SEQUENCE [LARGE SCALE GENOMIC DNA]</scope>
    <source>
        <strain evidence="2 3">JCM 4557</strain>
    </source>
</reference>
<dbReference type="InterPro" id="IPR007361">
    <property type="entry name" value="DUF427"/>
</dbReference>
<dbReference type="EMBL" id="JBHMQV010000009">
    <property type="protein sequence ID" value="MFC0845974.1"/>
    <property type="molecule type" value="Genomic_DNA"/>
</dbReference>
<evidence type="ECO:0000313" key="2">
    <source>
        <dbReference type="EMBL" id="MFC0845974.1"/>
    </source>
</evidence>
<accession>A0ABV6TLI0</accession>
<evidence type="ECO:0000259" key="1">
    <source>
        <dbReference type="Pfam" id="PF04248"/>
    </source>
</evidence>
<dbReference type="PANTHER" id="PTHR34310:SF8">
    <property type="entry name" value="CONSERVED PROTEIN"/>
    <property type="match status" value="1"/>
</dbReference>
<protein>
    <submittedName>
        <fullName evidence="2">DUF427 domain-containing protein</fullName>
    </submittedName>
</protein>
<proteinExistence type="predicted"/>
<dbReference type="InterPro" id="IPR038694">
    <property type="entry name" value="DUF427_sf"/>
</dbReference>
<feature type="domain" description="DUF427" evidence="1">
    <location>
        <begin position="14"/>
        <end position="100"/>
    </location>
</feature>
<dbReference type="Proteomes" id="UP001589887">
    <property type="component" value="Unassembled WGS sequence"/>
</dbReference>
<dbReference type="PANTHER" id="PTHR34310">
    <property type="entry name" value="DUF427 DOMAIN PROTEIN (AFU_ORTHOLOGUE AFUA_3G02220)"/>
    <property type="match status" value="1"/>
</dbReference>
<dbReference type="RefSeq" id="WP_394324227.1">
    <property type="nucleotide sequence ID" value="NZ_JBHMQV010000009.1"/>
</dbReference>
<name>A0ABV6TLI0_9ACTN</name>